<dbReference type="Pfam" id="PF13307">
    <property type="entry name" value="Helicase_C_2"/>
    <property type="match status" value="1"/>
</dbReference>
<evidence type="ECO:0000256" key="2">
    <source>
        <dbReference type="ARBA" id="ARBA00022801"/>
    </source>
</evidence>
<dbReference type="InterPro" id="IPR006555">
    <property type="entry name" value="ATP-dep_Helicase_C"/>
</dbReference>
<gene>
    <name evidence="6" type="ORF">DENIS_0647</name>
</gene>
<reference evidence="7" key="2">
    <citation type="submission" date="2019-01" db="EMBL/GenBank/DDBJ databases">
        <title>Genome sequence of Desulfonema ishimotonii strain Tokyo 01.</title>
        <authorList>
            <person name="Fukui M."/>
        </authorList>
    </citation>
    <scope>NUCLEOTIDE SEQUENCE [LARGE SCALE GENOMIC DNA]</scope>
    <source>
        <strain evidence="7">Tokyo 01</strain>
    </source>
</reference>
<proteinExistence type="inferred from homology"/>
<keyword evidence="3" id="KW-0067">ATP-binding</keyword>
<evidence type="ECO:0000259" key="5">
    <source>
        <dbReference type="PROSITE" id="PS51193"/>
    </source>
</evidence>
<dbReference type="AlphaFoldDB" id="A0A401FRX2"/>
<dbReference type="PANTHER" id="PTHR11472">
    <property type="entry name" value="DNA REPAIR DEAD HELICASE RAD3/XP-D SUBFAMILY MEMBER"/>
    <property type="match status" value="1"/>
</dbReference>
<dbReference type="GO" id="GO:0005524">
    <property type="term" value="F:ATP binding"/>
    <property type="evidence" value="ECO:0007669"/>
    <property type="project" value="UniProtKB-KW"/>
</dbReference>
<accession>A0A401FRX2</accession>
<keyword evidence="1" id="KW-0547">Nucleotide-binding</keyword>
<organism evidence="6 7">
    <name type="scientific">Desulfonema ishimotonii</name>
    <dbReference type="NCBI Taxonomy" id="45657"/>
    <lineage>
        <taxon>Bacteria</taxon>
        <taxon>Pseudomonadati</taxon>
        <taxon>Thermodesulfobacteriota</taxon>
        <taxon>Desulfobacteria</taxon>
        <taxon>Desulfobacterales</taxon>
        <taxon>Desulfococcaceae</taxon>
        <taxon>Desulfonema</taxon>
    </lineage>
</organism>
<feature type="domain" description="Helicase ATP-binding" evidence="5">
    <location>
        <begin position="258"/>
        <end position="524"/>
    </location>
</feature>
<dbReference type="EMBL" id="BEXT01000001">
    <property type="protein sequence ID" value="GBC59706.1"/>
    <property type="molecule type" value="Genomic_DNA"/>
</dbReference>
<evidence type="ECO:0000256" key="3">
    <source>
        <dbReference type="ARBA" id="ARBA00022840"/>
    </source>
</evidence>
<keyword evidence="2" id="KW-0378">Hydrolase</keyword>
<dbReference type="SUPFAM" id="SSF52540">
    <property type="entry name" value="P-loop containing nucleoside triphosphate hydrolases"/>
    <property type="match status" value="1"/>
</dbReference>
<comment type="similarity">
    <text evidence="4">Belongs to the helicase family. DinG subfamily.</text>
</comment>
<name>A0A401FRX2_9BACT</name>
<comment type="caution">
    <text evidence="6">The sequence shown here is derived from an EMBL/GenBank/DDBJ whole genome shotgun (WGS) entry which is preliminary data.</text>
</comment>
<dbReference type="InterPro" id="IPR014013">
    <property type="entry name" value="Helic_SF1/SF2_ATP-bd_DinG/Rad3"/>
</dbReference>
<evidence type="ECO:0000256" key="1">
    <source>
        <dbReference type="ARBA" id="ARBA00022741"/>
    </source>
</evidence>
<evidence type="ECO:0000256" key="4">
    <source>
        <dbReference type="ARBA" id="ARBA00038058"/>
    </source>
</evidence>
<dbReference type="PANTHER" id="PTHR11472:SF34">
    <property type="entry name" value="REGULATOR OF TELOMERE ELONGATION HELICASE 1"/>
    <property type="match status" value="1"/>
</dbReference>
<dbReference type="Pfam" id="PF00270">
    <property type="entry name" value="DEAD"/>
    <property type="match status" value="1"/>
</dbReference>
<dbReference type="GO" id="GO:0016818">
    <property type="term" value="F:hydrolase activity, acting on acid anhydrides, in phosphorus-containing anhydrides"/>
    <property type="evidence" value="ECO:0007669"/>
    <property type="project" value="InterPro"/>
</dbReference>
<protein>
    <recommendedName>
        <fullName evidence="5">Helicase ATP-binding domain-containing protein</fullName>
    </recommendedName>
</protein>
<dbReference type="PROSITE" id="PS51193">
    <property type="entry name" value="HELICASE_ATP_BIND_2"/>
    <property type="match status" value="1"/>
</dbReference>
<dbReference type="InterPro" id="IPR011545">
    <property type="entry name" value="DEAD/DEAH_box_helicase_dom"/>
</dbReference>
<dbReference type="Proteomes" id="UP000288096">
    <property type="component" value="Unassembled WGS sequence"/>
</dbReference>
<dbReference type="SMART" id="SM00491">
    <property type="entry name" value="HELICc2"/>
    <property type="match status" value="1"/>
</dbReference>
<dbReference type="Gene3D" id="3.40.50.300">
    <property type="entry name" value="P-loop containing nucleotide triphosphate hydrolases"/>
    <property type="match status" value="2"/>
</dbReference>
<dbReference type="GO" id="GO:0003678">
    <property type="term" value="F:DNA helicase activity"/>
    <property type="evidence" value="ECO:0007669"/>
    <property type="project" value="TreeGrafter"/>
</dbReference>
<dbReference type="GO" id="GO:0006139">
    <property type="term" value="P:nucleobase-containing compound metabolic process"/>
    <property type="evidence" value="ECO:0007669"/>
    <property type="project" value="InterPro"/>
</dbReference>
<evidence type="ECO:0000313" key="6">
    <source>
        <dbReference type="EMBL" id="GBC59706.1"/>
    </source>
</evidence>
<evidence type="ECO:0000313" key="7">
    <source>
        <dbReference type="Proteomes" id="UP000288096"/>
    </source>
</evidence>
<dbReference type="InterPro" id="IPR027417">
    <property type="entry name" value="P-loop_NTPase"/>
</dbReference>
<dbReference type="InterPro" id="IPR045028">
    <property type="entry name" value="DinG/Rad3-like"/>
</dbReference>
<dbReference type="GO" id="GO:0003676">
    <property type="term" value="F:nucleic acid binding"/>
    <property type="evidence" value="ECO:0007669"/>
    <property type="project" value="InterPro"/>
</dbReference>
<keyword evidence="7" id="KW-1185">Reference proteome</keyword>
<reference evidence="7" key="1">
    <citation type="submission" date="2017-11" db="EMBL/GenBank/DDBJ databases">
        <authorList>
            <person name="Watanabe M."/>
            <person name="Kojima H."/>
        </authorList>
    </citation>
    <scope>NUCLEOTIDE SEQUENCE [LARGE SCALE GENOMIC DNA]</scope>
    <source>
        <strain evidence="7">Tokyo 01</strain>
    </source>
</reference>
<sequence length="900" mass="102134">MLKPYTDKPEQFAVVYTHAGLIPDRGNRIYAVAAKILHPDGAQDEFDSLVRYARHTEREYYYSGIPRKKLEDAPAAEEVRRELAEFLSGTDVLFILDDHHILNETRNFCGRDKRIVDLSFAAEFFMPYLRSCTAKSIREHLHDRQREKFSFSAPEVADLSVKLIRHITGTLLNSGDSPHAPVFRHFLQKSDTLFGTAFLHLSRHFQDWFGGLPAPDSDADTENWRPFLEKAARSGRNKKQRVPFRPVSYENLENLYRGLALHGQGFRLRPEQVAYGCHVAAALNDRAVLTLEAGTGTGKTQGYLIPVLEFLRLNPNARVVISTYTKNLQEQIFRQELTFTRDALPIYNDIRVALLRGKSGYICIEKLDSMYEKESTGAPLLAWLYCLGLAVHFRAADADAAGEKVKAYLNDGHFLIRMLRDTSAGSGCTPRHTLCPAQVVTAEALAADLVITNHHKLALLDHDPILSGLFTHYIIDEANHFETAVRNAFREEVRSRDIRFALRYLENRAGRILERAAGEHREAMVRAVGAVADLRAALRDFRDILVSISPRAAQGQVHALPYDHPAFQDGHLRAHISDMQAALKTLIAAFGRIGNAESRRLLRIQARTARRIETALTDLGEAAGALRDIEENIALENNITAYQIFNRNWTLMAQWVRVDGLIRHQIYDRKDCVVYTAATLCHRGKFDSFRAITGMYAPPGNIENEMAQKEFRFARIPSPFSPDAMEIRVHEDAVSGRFDNKAAWTGAITAILPELITRNRGRTLVLFSSYQDLEQIAEKVRSAISGTRYPLLIQRPGQDTVSLCDEFRAIRESVLFGVDTFWYGVDFRGNTLTQVIITRIPYPPPGTPLLMARKKVMSPKEYWNRYHYDMEIKMKQGIGRLIRSDTDRGKVVILDTRYRP</sequence>